<dbReference type="EMBL" id="GAKP01000747">
    <property type="protein sequence ID" value="JAC58205.1"/>
    <property type="molecule type" value="Transcribed_RNA"/>
</dbReference>
<evidence type="ECO:0000313" key="2">
    <source>
        <dbReference type="EMBL" id="JAC58205.1"/>
    </source>
</evidence>
<keyword evidence="1" id="KW-0472">Membrane</keyword>
<accession>A0A034WVJ7</accession>
<dbReference type="AlphaFoldDB" id="A0A034WVJ7"/>
<name>A0A034WVJ7_BACDO</name>
<evidence type="ECO:0000256" key="1">
    <source>
        <dbReference type="SAM" id="Phobius"/>
    </source>
</evidence>
<organism evidence="2">
    <name type="scientific">Bactrocera dorsalis</name>
    <name type="common">Oriental fruit fly</name>
    <name type="synonym">Dacus dorsalis</name>
    <dbReference type="NCBI Taxonomy" id="27457"/>
    <lineage>
        <taxon>Eukaryota</taxon>
        <taxon>Metazoa</taxon>
        <taxon>Ecdysozoa</taxon>
        <taxon>Arthropoda</taxon>
        <taxon>Hexapoda</taxon>
        <taxon>Insecta</taxon>
        <taxon>Pterygota</taxon>
        <taxon>Neoptera</taxon>
        <taxon>Endopterygota</taxon>
        <taxon>Diptera</taxon>
        <taxon>Brachycera</taxon>
        <taxon>Muscomorpha</taxon>
        <taxon>Tephritoidea</taxon>
        <taxon>Tephritidae</taxon>
        <taxon>Bactrocera</taxon>
        <taxon>Bactrocera</taxon>
    </lineage>
</organism>
<reference evidence="2" key="1">
    <citation type="journal article" date="2014" name="BMC Genomics">
        <title>Characterizing the developmental transcriptome of the oriental fruit fly, Bactrocera dorsalis (Diptera: Tephritidae) through comparative genomic analysis with Drosophila melanogaster utilizing modENCODE datasets.</title>
        <authorList>
            <person name="Geib S.M."/>
            <person name="Calla B."/>
            <person name="Hall B."/>
            <person name="Hou S."/>
            <person name="Manoukis N.C."/>
        </authorList>
    </citation>
    <scope>NUCLEOTIDE SEQUENCE</scope>
    <source>
        <strain evidence="2">Punador</strain>
    </source>
</reference>
<sequence length="118" mass="13055">KVLFAAQFHFKITRLIHTTMKYFSCVLLTFVIMSLIQQIVCLPLDGSEYLGGLADIDANVEHANVGSRVRRQHYSRSYPGGYIAGGVYQIPGGVASYAHSAHRSPAPGALNFDYDQDY</sequence>
<proteinExistence type="predicted"/>
<keyword evidence="1" id="KW-0812">Transmembrane</keyword>
<feature type="non-terminal residue" evidence="2">
    <location>
        <position position="1"/>
    </location>
</feature>
<keyword evidence="1" id="KW-1133">Transmembrane helix</keyword>
<feature type="transmembrane region" description="Helical" evidence="1">
    <location>
        <begin position="21"/>
        <end position="40"/>
    </location>
</feature>
<protein>
    <submittedName>
        <fullName evidence="2">Uncharacterized protein</fullName>
    </submittedName>
</protein>